<comment type="similarity">
    <text evidence="1">Belongs to the E2F/DP family.</text>
</comment>
<dbReference type="GO" id="GO:0000977">
    <property type="term" value="F:RNA polymerase II transcription regulatory region sequence-specific DNA binding"/>
    <property type="evidence" value="ECO:0007669"/>
    <property type="project" value="TreeGrafter"/>
</dbReference>
<evidence type="ECO:0000256" key="6">
    <source>
        <dbReference type="SAM" id="MobiDB-lite"/>
    </source>
</evidence>
<keyword evidence="9" id="KW-1185">Reference proteome</keyword>
<feature type="region of interest" description="Disordered" evidence="6">
    <location>
        <begin position="188"/>
        <end position="212"/>
    </location>
</feature>
<evidence type="ECO:0000256" key="4">
    <source>
        <dbReference type="ARBA" id="ARBA00023163"/>
    </source>
</evidence>
<dbReference type="GO" id="GO:0005667">
    <property type="term" value="C:transcription regulator complex"/>
    <property type="evidence" value="ECO:0007669"/>
    <property type="project" value="InterPro"/>
</dbReference>
<evidence type="ECO:0000256" key="3">
    <source>
        <dbReference type="ARBA" id="ARBA00023125"/>
    </source>
</evidence>
<comment type="caution">
    <text evidence="8">The sequence shown here is derived from an EMBL/GenBank/DDBJ whole genome shotgun (WGS) entry which is preliminary data.</text>
</comment>
<reference evidence="9" key="1">
    <citation type="journal article" date="2015" name="Nat. Genet.">
        <title>The genome and transcriptome of the zoonotic hookworm Ancylostoma ceylanicum identify infection-specific gene families.</title>
        <authorList>
            <person name="Schwarz E.M."/>
            <person name="Hu Y."/>
            <person name="Antoshechkin I."/>
            <person name="Miller M.M."/>
            <person name="Sternberg P.W."/>
            <person name="Aroian R.V."/>
        </authorList>
    </citation>
    <scope>NUCLEOTIDE SEQUENCE</scope>
    <source>
        <strain evidence="9">HY135</strain>
    </source>
</reference>
<keyword evidence="4" id="KW-0804">Transcription</keyword>
<dbReference type="InterPro" id="IPR038168">
    <property type="entry name" value="TF_DP_C_sf"/>
</dbReference>
<dbReference type="InterPro" id="IPR014889">
    <property type="entry name" value="Transc_factor_DP_C"/>
</dbReference>
<protein>
    <recommendedName>
        <fullName evidence="7">Transcription factor DP C-terminal domain-containing protein</fullName>
    </recommendedName>
</protein>
<dbReference type="Pfam" id="PF08781">
    <property type="entry name" value="DP"/>
    <property type="match status" value="1"/>
</dbReference>
<dbReference type="GO" id="GO:0005634">
    <property type="term" value="C:nucleus"/>
    <property type="evidence" value="ECO:0007669"/>
    <property type="project" value="TreeGrafter"/>
</dbReference>
<dbReference type="SUPFAM" id="SSF144074">
    <property type="entry name" value="E2F-DP heterodimerization region"/>
    <property type="match status" value="1"/>
</dbReference>
<evidence type="ECO:0000256" key="5">
    <source>
        <dbReference type="SAM" id="Coils"/>
    </source>
</evidence>
<evidence type="ECO:0000259" key="7">
    <source>
        <dbReference type="SMART" id="SM01138"/>
    </source>
</evidence>
<keyword evidence="3" id="KW-0238">DNA-binding</keyword>
<dbReference type="CDD" id="cd14458">
    <property type="entry name" value="DP_DD"/>
    <property type="match status" value="1"/>
</dbReference>
<dbReference type="SMART" id="SM01138">
    <property type="entry name" value="DP"/>
    <property type="match status" value="1"/>
</dbReference>
<dbReference type="Proteomes" id="UP000024635">
    <property type="component" value="Unassembled WGS sequence"/>
</dbReference>
<dbReference type="GO" id="GO:0051726">
    <property type="term" value="P:regulation of cell cycle"/>
    <property type="evidence" value="ECO:0007669"/>
    <property type="project" value="InterPro"/>
</dbReference>
<feature type="coiled-coil region" evidence="5">
    <location>
        <begin position="20"/>
        <end position="47"/>
    </location>
</feature>
<dbReference type="InterPro" id="IPR015648">
    <property type="entry name" value="Transcrpt_fac_DP"/>
</dbReference>
<dbReference type="Gene3D" id="1.20.140.80">
    <property type="entry name" value="Transcription factor DP"/>
    <property type="match status" value="1"/>
</dbReference>
<feature type="domain" description="Transcription factor DP C-terminal" evidence="7">
    <location>
        <begin position="18"/>
        <end position="161"/>
    </location>
</feature>
<gene>
    <name evidence="8" type="primary">Acey_s0059.g2984</name>
    <name evidence="8" type="synonym">Acey-dpl-1</name>
    <name evidence="8" type="ORF">Y032_0059g2984</name>
</gene>
<sequence length="212" mass="24584">MLNIQDIDWVGLPATKAGEIKRLQEERTKLQERIRRKKETIQELIVQLVAYKSLVWKNRELERENGRPPENSILYLPFVIINTSKSTTVDCAVSGDRSEFLFNFDQPFEVHDDFEALKRLGYSHGLEHNTLNPEMMEHIDEFIPPALRGYIPKILGGRFLTVTVLLFSCLSTLRAQHEVVTRGEMSDWESRARSNPPPMQYVIREPPHGEKL</sequence>
<dbReference type="AlphaFoldDB" id="A0A016U3W9"/>
<accession>A0A016U3W9</accession>
<dbReference type="InterPro" id="IPR037241">
    <property type="entry name" value="E2F-DP_heterodim"/>
</dbReference>
<evidence type="ECO:0000256" key="2">
    <source>
        <dbReference type="ARBA" id="ARBA00023015"/>
    </source>
</evidence>
<organism evidence="8 9">
    <name type="scientific">Ancylostoma ceylanicum</name>
    <dbReference type="NCBI Taxonomy" id="53326"/>
    <lineage>
        <taxon>Eukaryota</taxon>
        <taxon>Metazoa</taxon>
        <taxon>Ecdysozoa</taxon>
        <taxon>Nematoda</taxon>
        <taxon>Chromadorea</taxon>
        <taxon>Rhabditida</taxon>
        <taxon>Rhabditina</taxon>
        <taxon>Rhabditomorpha</taxon>
        <taxon>Strongyloidea</taxon>
        <taxon>Ancylostomatidae</taxon>
        <taxon>Ancylostomatinae</taxon>
        <taxon>Ancylostoma</taxon>
    </lineage>
</organism>
<dbReference type="PANTHER" id="PTHR12548:SF9">
    <property type="entry name" value="TRANSCRIPTION FACTOR DP"/>
    <property type="match status" value="1"/>
</dbReference>
<keyword evidence="5" id="KW-0175">Coiled coil</keyword>
<dbReference type="OrthoDB" id="552115at2759"/>
<dbReference type="GO" id="GO:0000981">
    <property type="term" value="F:DNA-binding transcription factor activity, RNA polymerase II-specific"/>
    <property type="evidence" value="ECO:0007669"/>
    <property type="project" value="TreeGrafter"/>
</dbReference>
<dbReference type="PANTHER" id="PTHR12548">
    <property type="entry name" value="TRANSCRIPTION FACTOR DP"/>
    <property type="match status" value="1"/>
</dbReference>
<keyword evidence="2" id="KW-0805">Transcription regulation</keyword>
<dbReference type="EMBL" id="JARK01001395">
    <property type="protein sequence ID" value="EYC09656.1"/>
    <property type="molecule type" value="Genomic_DNA"/>
</dbReference>
<evidence type="ECO:0000313" key="8">
    <source>
        <dbReference type="EMBL" id="EYC09656.1"/>
    </source>
</evidence>
<proteinExistence type="inferred from homology"/>
<evidence type="ECO:0000256" key="1">
    <source>
        <dbReference type="ARBA" id="ARBA00010940"/>
    </source>
</evidence>
<evidence type="ECO:0000313" key="9">
    <source>
        <dbReference type="Proteomes" id="UP000024635"/>
    </source>
</evidence>
<name>A0A016U3W9_9BILA</name>